<evidence type="ECO:0000313" key="2">
    <source>
        <dbReference type="Proteomes" id="UP000297716"/>
    </source>
</evidence>
<keyword evidence="2" id="KW-1185">Reference proteome</keyword>
<evidence type="ECO:0000313" key="1">
    <source>
        <dbReference type="EMBL" id="TGJ81087.1"/>
    </source>
</evidence>
<dbReference type="AlphaFoldDB" id="A0A4Z0YD94"/>
<reference evidence="1 2" key="1">
    <citation type="submission" date="2019-03" db="EMBL/GenBank/DDBJ databases">
        <title>Draft genome sequence of Xylaria hypoxylon DSM 108379, a ubiquitous saprotrophic-parasitic fungi on hardwood.</title>
        <authorList>
            <person name="Buettner E."/>
            <person name="Leonhardt S."/>
            <person name="Gebauer A.M."/>
            <person name="Liers C."/>
            <person name="Hofrichter M."/>
            <person name="Kellner H."/>
        </authorList>
    </citation>
    <scope>NUCLEOTIDE SEQUENCE [LARGE SCALE GENOMIC DNA]</scope>
    <source>
        <strain evidence="1 2">DSM 108379</strain>
    </source>
</reference>
<name>A0A4Z0YD94_9PEZI</name>
<comment type="caution">
    <text evidence="1">The sequence shown here is derived from an EMBL/GenBank/DDBJ whole genome shotgun (WGS) entry which is preliminary data.</text>
</comment>
<dbReference type="EMBL" id="SKBN01000186">
    <property type="protein sequence ID" value="TGJ81087.1"/>
    <property type="molecule type" value="Genomic_DNA"/>
</dbReference>
<accession>A0A4Z0YD94</accession>
<organism evidence="1 2">
    <name type="scientific">Xylaria hypoxylon</name>
    <dbReference type="NCBI Taxonomy" id="37992"/>
    <lineage>
        <taxon>Eukaryota</taxon>
        <taxon>Fungi</taxon>
        <taxon>Dikarya</taxon>
        <taxon>Ascomycota</taxon>
        <taxon>Pezizomycotina</taxon>
        <taxon>Sordariomycetes</taxon>
        <taxon>Xylariomycetidae</taxon>
        <taxon>Xylariales</taxon>
        <taxon>Xylariaceae</taxon>
        <taxon>Xylaria</taxon>
    </lineage>
</organism>
<sequence length="169" mass="19253">MFREAQGLMQLLLRRRQLSLSKLHSKALSSFWCSRFCGVKGLCSRAKAGSSREIVDLLLDRCGDRNHENGDGEDEDEDEDDVLLLLLLLPLLLVLSPLVGVDDRVVEDDDIVVSLFPELAVDCFRLGNLNLPRLMLMMTSWFTLWAIRYEDNPWKVAAPYVNKTTVNRT</sequence>
<gene>
    <name evidence="1" type="ORF">E0Z10_g7686</name>
</gene>
<protein>
    <submittedName>
        <fullName evidence="1">Uncharacterized protein</fullName>
    </submittedName>
</protein>
<proteinExistence type="predicted"/>
<dbReference type="Proteomes" id="UP000297716">
    <property type="component" value="Unassembled WGS sequence"/>
</dbReference>